<evidence type="ECO:0000256" key="5">
    <source>
        <dbReference type="ARBA" id="ARBA00022840"/>
    </source>
</evidence>
<keyword evidence="3" id="KW-0547">Nucleotide-binding</keyword>
<evidence type="ECO:0000259" key="7">
    <source>
        <dbReference type="PROSITE" id="PS50011"/>
    </source>
</evidence>
<sequence length="220" mass="23161">MGNGNPEFGYRAVNQCTHIKPWNLMLAGCGNRVKLVAFGLACFSWDTDAAKSNVGSVGYLPPEMLPQGSPALTTKADCYCAGALLYTCLAGHGPFHSPSQKETLAQNALSSICQEGMARLPTPVRELVLQLLPTKPEERPTARQCLQHPWLACAAKEAPAPAAALALPCLTRPAPAPGSRLSEARRADAPARTDTRGAHSSSHTGAPPTPPRGRPRPPGA</sequence>
<dbReference type="PANTHER" id="PTHR24350">
    <property type="entry name" value="SERINE/THREONINE-PROTEIN KINASE IAL-RELATED"/>
    <property type="match status" value="1"/>
</dbReference>
<dbReference type="SUPFAM" id="SSF56112">
    <property type="entry name" value="Protein kinase-like (PK-like)"/>
    <property type="match status" value="1"/>
</dbReference>
<dbReference type="InterPro" id="IPR030616">
    <property type="entry name" value="Aur-like"/>
</dbReference>
<dbReference type="InterPro" id="IPR000719">
    <property type="entry name" value="Prot_kinase_dom"/>
</dbReference>
<dbReference type="Gene3D" id="1.10.510.10">
    <property type="entry name" value="Transferase(Phosphotransferase) domain 1"/>
    <property type="match status" value="1"/>
</dbReference>
<keyword evidence="9" id="KW-1185">Reference proteome</keyword>
<evidence type="ECO:0000256" key="6">
    <source>
        <dbReference type="SAM" id="MobiDB-lite"/>
    </source>
</evidence>
<accession>A0ABN9RQX2</accession>
<evidence type="ECO:0000256" key="3">
    <source>
        <dbReference type="ARBA" id="ARBA00022741"/>
    </source>
</evidence>
<protein>
    <recommendedName>
        <fullName evidence="7">Protein kinase domain-containing protein</fullName>
    </recommendedName>
</protein>
<keyword evidence="4" id="KW-0418">Kinase</keyword>
<evidence type="ECO:0000313" key="8">
    <source>
        <dbReference type="EMBL" id="CAK0820256.1"/>
    </source>
</evidence>
<dbReference type="Pfam" id="PF00069">
    <property type="entry name" value="Pkinase"/>
    <property type="match status" value="1"/>
</dbReference>
<evidence type="ECO:0000256" key="2">
    <source>
        <dbReference type="ARBA" id="ARBA00022679"/>
    </source>
</evidence>
<dbReference type="InterPro" id="IPR011009">
    <property type="entry name" value="Kinase-like_dom_sf"/>
</dbReference>
<organism evidence="8 9">
    <name type="scientific">Prorocentrum cordatum</name>
    <dbReference type="NCBI Taxonomy" id="2364126"/>
    <lineage>
        <taxon>Eukaryota</taxon>
        <taxon>Sar</taxon>
        <taxon>Alveolata</taxon>
        <taxon>Dinophyceae</taxon>
        <taxon>Prorocentrales</taxon>
        <taxon>Prorocentraceae</taxon>
        <taxon>Prorocentrum</taxon>
    </lineage>
</organism>
<evidence type="ECO:0000313" key="9">
    <source>
        <dbReference type="Proteomes" id="UP001189429"/>
    </source>
</evidence>
<reference evidence="8" key="1">
    <citation type="submission" date="2023-10" db="EMBL/GenBank/DDBJ databases">
        <authorList>
            <person name="Chen Y."/>
            <person name="Shah S."/>
            <person name="Dougan E. K."/>
            <person name="Thang M."/>
            <person name="Chan C."/>
        </authorList>
    </citation>
    <scope>NUCLEOTIDE SEQUENCE [LARGE SCALE GENOMIC DNA]</scope>
</reference>
<evidence type="ECO:0000256" key="1">
    <source>
        <dbReference type="ARBA" id="ARBA00022527"/>
    </source>
</evidence>
<dbReference type="Proteomes" id="UP001189429">
    <property type="component" value="Unassembled WGS sequence"/>
</dbReference>
<evidence type="ECO:0000256" key="4">
    <source>
        <dbReference type="ARBA" id="ARBA00022777"/>
    </source>
</evidence>
<gene>
    <name evidence="8" type="ORF">PCOR1329_LOCUS22015</name>
</gene>
<keyword evidence="1" id="KW-0723">Serine/threonine-protein kinase</keyword>
<feature type="region of interest" description="Disordered" evidence="6">
    <location>
        <begin position="171"/>
        <end position="220"/>
    </location>
</feature>
<feature type="domain" description="Protein kinase" evidence="7">
    <location>
        <begin position="1"/>
        <end position="151"/>
    </location>
</feature>
<feature type="compositionally biased region" description="Basic and acidic residues" evidence="6">
    <location>
        <begin position="182"/>
        <end position="197"/>
    </location>
</feature>
<feature type="compositionally biased region" description="Pro residues" evidence="6">
    <location>
        <begin position="207"/>
        <end position="220"/>
    </location>
</feature>
<dbReference type="SMART" id="SM00220">
    <property type="entry name" value="S_TKc"/>
    <property type="match status" value="1"/>
</dbReference>
<proteinExistence type="predicted"/>
<keyword evidence="5" id="KW-0067">ATP-binding</keyword>
<dbReference type="EMBL" id="CAUYUJ010007308">
    <property type="protein sequence ID" value="CAK0820256.1"/>
    <property type="molecule type" value="Genomic_DNA"/>
</dbReference>
<dbReference type="PROSITE" id="PS50011">
    <property type="entry name" value="PROTEIN_KINASE_DOM"/>
    <property type="match status" value="1"/>
</dbReference>
<comment type="caution">
    <text evidence="8">The sequence shown here is derived from an EMBL/GenBank/DDBJ whole genome shotgun (WGS) entry which is preliminary data.</text>
</comment>
<name>A0ABN9RQX2_9DINO</name>
<keyword evidence="2" id="KW-0808">Transferase</keyword>